<feature type="transmembrane region" description="Helical" evidence="9">
    <location>
        <begin position="34"/>
        <end position="51"/>
    </location>
</feature>
<evidence type="ECO:0000313" key="11">
    <source>
        <dbReference type="Proteomes" id="UP000318242"/>
    </source>
</evidence>
<feature type="transmembrane region" description="Helical" evidence="9">
    <location>
        <begin position="185"/>
        <end position="206"/>
    </location>
</feature>
<dbReference type="CDD" id="cd13134">
    <property type="entry name" value="MATE_like_8"/>
    <property type="match status" value="1"/>
</dbReference>
<dbReference type="InterPro" id="IPR048279">
    <property type="entry name" value="MdtK-like"/>
</dbReference>
<name>A0A4Y3IQA7_9VIBR</name>
<protein>
    <recommendedName>
        <fullName evidence="2">Multidrug resistance protein NorM</fullName>
    </recommendedName>
    <alternativeName>
        <fullName evidence="8">Na(+)/drug antiporter</fullName>
    </alternativeName>
</protein>
<accession>A0A4Y3IQA7</accession>
<dbReference type="NCBIfam" id="TIGR00797">
    <property type="entry name" value="matE"/>
    <property type="match status" value="1"/>
</dbReference>
<evidence type="ECO:0000256" key="9">
    <source>
        <dbReference type="SAM" id="Phobius"/>
    </source>
</evidence>
<dbReference type="PANTHER" id="PTHR42925">
    <property type="entry name" value="MULTIDRUG AND TOXIN EFFLUX PROTEIN MATE FAMILY"/>
    <property type="match status" value="1"/>
</dbReference>
<evidence type="ECO:0000256" key="8">
    <source>
        <dbReference type="ARBA" id="ARBA00030855"/>
    </source>
</evidence>
<dbReference type="PIRSF" id="PIRSF006603">
    <property type="entry name" value="DinF"/>
    <property type="match status" value="1"/>
</dbReference>
<keyword evidence="6 9" id="KW-1133">Transmembrane helix</keyword>
<keyword evidence="11" id="KW-1185">Reference proteome</keyword>
<dbReference type="AlphaFoldDB" id="A0A4Y3IQA7"/>
<dbReference type="Pfam" id="PF01554">
    <property type="entry name" value="MatE"/>
    <property type="match status" value="2"/>
</dbReference>
<dbReference type="GO" id="GO:0015297">
    <property type="term" value="F:antiporter activity"/>
    <property type="evidence" value="ECO:0007669"/>
    <property type="project" value="InterPro"/>
</dbReference>
<feature type="transmembrane region" description="Helical" evidence="9">
    <location>
        <begin position="278"/>
        <end position="297"/>
    </location>
</feature>
<evidence type="ECO:0000256" key="1">
    <source>
        <dbReference type="ARBA" id="ARBA00004429"/>
    </source>
</evidence>
<evidence type="ECO:0000256" key="6">
    <source>
        <dbReference type="ARBA" id="ARBA00022989"/>
    </source>
</evidence>
<feature type="transmembrane region" description="Helical" evidence="9">
    <location>
        <begin position="152"/>
        <end position="173"/>
    </location>
</feature>
<evidence type="ECO:0000256" key="4">
    <source>
        <dbReference type="ARBA" id="ARBA00022475"/>
    </source>
</evidence>
<evidence type="ECO:0000256" key="7">
    <source>
        <dbReference type="ARBA" id="ARBA00023136"/>
    </source>
</evidence>
<dbReference type="PANTHER" id="PTHR42925:SF1">
    <property type="entry name" value="VIRULENCE FACTOR MVIN"/>
    <property type="match status" value="1"/>
</dbReference>
<evidence type="ECO:0000256" key="3">
    <source>
        <dbReference type="ARBA" id="ARBA00022448"/>
    </source>
</evidence>
<dbReference type="InterPro" id="IPR047135">
    <property type="entry name" value="YsiQ"/>
</dbReference>
<evidence type="ECO:0000256" key="5">
    <source>
        <dbReference type="ARBA" id="ARBA00022692"/>
    </source>
</evidence>
<dbReference type="Proteomes" id="UP000318242">
    <property type="component" value="Unassembled WGS sequence"/>
</dbReference>
<comment type="subcellular location">
    <subcellularLocation>
        <location evidence="1">Cell inner membrane</location>
        <topology evidence="1">Multi-pass membrane protein</topology>
    </subcellularLocation>
</comment>
<feature type="transmembrane region" description="Helical" evidence="9">
    <location>
        <begin position="110"/>
        <end position="132"/>
    </location>
</feature>
<dbReference type="GO" id="GO:0042910">
    <property type="term" value="F:xenobiotic transmembrane transporter activity"/>
    <property type="evidence" value="ECO:0007669"/>
    <property type="project" value="InterPro"/>
</dbReference>
<feature type="transmembrane region" description="Helical" evidence="9">
    <location>
        <begin position="375"/>
        <end position="398"/>
    </location>
</feature>
<keyword evidence="7 9" id="KW-0472">Membrane</keyword>
<keyword evidence="5 9" id="KW-0812">Transmembrane</keyword>
<keyword evidence="4" id="KW-1003">Cell membrane</keyword>
<dbReference type="EMBL" id="BJLH01000013">
    <property type="protein sequence ID" value="GEA61709.1"/>
    <property type="molecule type" value="Genomic_DNA"/>
</dbReference>
<keyword evidence="3" id="KW-0813">Transport</keyword>
<feature type="transmembrane region" description="Helical" evidence="9">
    <location>
        <begin position="71"/>
        <end position="98"/>
    </location>
</feature>
<comment type="caution">
    <text evidence="10">The sequence shown here is derived from an EMBL/GenBank/DDBJ whole genome shotgun (WGS) entry which is preliminary data.</text>
</comment>
<evidence type="ECO:0000256" key="2">
    <source>
        <dbReference type="ARBA" id="ARBA00013489"/>
    </source>
</evidence>
<reference evidence="10 11" key="1">
    <citation type="submission" date="2019-06" db="EMBL/GenBank/DDBJ databases">
        <title>Whole genome shotgun sequence of Vibrio comitans NBRC 102076.</title>
        <authorList>
            <person name="Hosoyama A."/>
            <person name="Uohara A."/>
            <person name="Ohji S."/>
            <person name="Ichikawa N."/>
        </authorList>
    </citation>
    <scope>NUCLEOTIDE SEQUENCE [LARGE SCALE GENOMIC DNA]</scope>
    <source>
        <strain evidence="10 11">NBRC 102076</strain>
    </source>
</reference>
<dbReference type="RefSeq" id="WP_371858846.1">
    <property type="nucleotide sequence ID" value="NZ_BJLH01000013.1"/>
</dbReference>
<gene>
    <name evidence="10" type="ORF">VCO01S_29020</name>
</gene>
<evidence type="ECO:0000313" key="10">
    <source>
        <dbReference type="EMBL" id="GEA61709.1"/>
    </source>
</evidence>
<feature type="transmembrane region" description="Helical" evidence="9">
    <location>
        <begin position="212"/>
        <end position="236"/>
    </location>
</feature>
<dbReference type="InterPro" id="IPR002528">
    <property type="entry name" value="MATE_fam"/>
</dbReference>
<feature type="transmembrane region" description="Helical" evidence="9">
    <location>
        <begin position="335"/>
        <end position="355"/>
    </location>
</feature>
<dbReference type="GO" id="GO:0005886">
    <property type="term" value="C:plasma membrane"/>
    <property type="evidence" value="ECO:0007669"/>
    <property type="project" value="UniProtKB-SubCell"/>
</dbReference>
<organism evidence="10 11">
    <name type="scientific">Vibrio comitans NBRC 102076</name>
    <dbReference type="NCBI Taxonomy" id="1219078"/>
    <lineage>
        <taxon>Bacteria</taxon>
        <taxon>Pseudomonadati</taxon>
        <taxon>Pseudomonadota</taxon>
        <taxon>Gammaproteobacteria</taxon>
        <taxon>Vibrionales</taxon>
        <taxon>Vibrionaceae</taxon>
        <taxon>Vibrio</taxon>
    </lineage>
</organism>
<sequence>MHQIYDICILAHQFKSCAHFMSDSSQTMNKRMNIVALTWPIFVEALLRNALNTSDVFMLSGYSDLAVSAVGVISPISFFIIIVSMMVSTGTGILIAQYNGAGRSSDSEHVGIASVILGFAVSIILGSLFFLFSDNIVGLFGLEPQVAEYANQYLIISGTCAGFVTTSVVFSTILRSHGFSRSPMLINLVFGVLNVIGNYCVLYSPFGLPVYGVPGVATVTVISQLLGAICMWYLLIKKDLKPRLSKATEVLSSTYKKILRLGVMNAGEILSYNLSQMVIIYFVVQMGTASLTAFTYAQNLARFTFAFSLSLGQASQIQTSYFVGKGWNDSILVKVQNYFVVGFLASVGVSTLFYLGSETLLSIFTEDPEVIKLGAGLMLGSILLEGGRVFNLIFISALKGTGDVKYPVQVGILCMWGFGVGLTYVFGIYFGLGVIGAWLAIAADEWIRGIIMAFRWRSRVWERFKLI</sequence>
<proteinExistence type="predicted"/>